<dbReference type="Proteomes" id="UP000235388">
    <property type="component" value="Unassembled WGS sequence"/>
</dbReference>
<organism evidence="3 4">
    <name type="scientific">Puccinia coronata f. sp. avenae</name>
    <dbReference type="NCBI Taxonomy" id="200324"/>
    <lineage>
        <taxon>Eukaryota</taxon>
        <taxon>Fungi</taxon>
        <taxon>Dikarya</taxon>
        <taxon>Basidiomycota</taxon>
        <taxon>Pucciniomycotina</taxon>
        <taxon>Pucciniomycetes</taxon>
        <taxon>Pucciniales</taxon>
        <taxon>Pucciniaceae</taxon>
        <taxon>Puccinia</taxon>
    </lineage>
</organism>
<dbReference type="EMBL" id="PGCJ01000536">
    <property type="protein sequence ID" value="PLW26541.1"/>
    <property type="molecule type" value="Genomic_DNA"/>
</dbReference>
<dbReference type="Proteomes" id="UP000235392">
    <property type="component" value="Unassembled WGS sequence"/>
</dbReference>
<evidence type="ECO:0000256" key="1">
    <source>
        <dbReference type="SAM" id="MobiDB-lite"/>
    </source>
</evidence>
<protein>
    <submittedName>
        <fullName evidence="3">Uncharacterized protein</fullName>
    </submittedName>
</protein>
<sequence>MNLAFKILYLRPGSRFPFDLLTLTKEEVGELLDNLAKFTAKKLRLMAAKATNTDALPTTLEGEYCALLSGALVAPSVKSEPPAELSTATHPAPSVNTVAHPSNAKDERTVPQPPTSMEGAQIKTPPCPGMITGAKAIAFRDNILASLADLFSLHHPGSMKDAAARVNHVNNIHAHFECCFSSPSEYLPPP</sequence>
<evidence type="ECO:0000313" key="5">
    <source>
        <dbReference type="Proteomes" id="UP000235392"/>
    </source>
</evidence>
<keyword evidence="4" id="KW-1185">Reference proteome</keyword>
<evidence type="ECO:0000313" key="3">
    <source>
        <dbReference type="EMBL" id="PLW26541.1"/>
    </source>
</evidence>
<evidence type="ECO:0000313" key="2">
    <source>
        <dbReference type="EMBL" id="PLW23027.1"/>
    </source>
</evidence>
<dbReference type="EMBL" id="PGCI01000645">
    <property type="protein sequence ID" value="PLW23027.1"/>
    <property type="molecule type" value="Genomic_DNA"/>
</dbReference>
<gene>
    <name evidence="3" type="ORF">PCANC_24095</name>
    <name evidence="2" type="ORF">PCASD_14063</name>
</gene>
<reference evidence="4 5" key="1">
    <citation type="submission" date="2017-11" db="EMBL/GenBank/DDBJ databases">
        <title>De novo assembly and phasing of dikaryotic genomes from two isolates of Puccinia coronata f. sp. avenae, the causal agent of oat crown rust.</title>
        <authorList>
            <person name="Miller M.E."/>
            <person name="Zhang Y."/>
            <person name="Omidvar V."/>
            <person name="Sperschneider J."/>
            <person name="Schwessinger B."/>
            <person name="Raley C."/>
            <person name="Palmer J.M."/>
            <person name="Garnica D."/>
            <person name="Upadhyaya N."/>
            <person name="Rathjen J."/>
            <person name="Taylor J.M."/>
            <person name="Park R.F."/>
            <person name="Dodds P.N."/>
            <person name="Hirsch C.D."/>
            <person name="Kianian S.F."/>
            <person name="Figueroa M."/>
        </authorList>
    </citation>
    <scope>NUCLEOTIDE SEQUENCE [LARGE SCALE GENOMIC DNA]</scope>
    <source>
        <strain evidence="3">12NC29</strain>
        <strain evidence="2">12SD80</strain>
    </source>
</reference>
<proteinExistence type="predicted"/>
<accession>A0A2N5TM14</accession>
<name>A0A2N5TM14_9BASI</name>
<feature type="region of interest" description="Disordered" evidence="1">
    <location>
        <begin position="81"/>
        <end position="125"/>
    </location>
</feature>
<comment type="caution">
    <text evidence="3">The sequence shown here is derived from an EMBL/GenBank/DDBJ whole genome shotgun (WGS) entry which is preliminary data.</text>
</comment>
<feature type="compositionally biased region" description="Polar residues" evidence="1">
    <location>
        <begin position="86"/>
        <end position="100"/>
    </location>
</feature>
<dbReference type="AlphaFoldDB" id="A0A2N5TM14"/>
<evidence type="ECO:0000313" key="4">
    <source>
        <dbReference type="Proteomes" id="UP000235388"/>
    </source>
</evidence>